<sequence length="88" mass="9977">MARWTQESLTEATAALGWDIRNDDLVVEIGGTAVSGIHQGENYNEKWATPYGVRKYNKDAFIVIKNRSRDPFEPSKYNPDLKAHHAES</sequence>
<dbReference type="KEGG" id="vg:8303272"/>
<keyword evidence="2" id="KW-1185">Reference proteome</keyword>
<protein>
    <submittedName>
        <fullName evidence="1">Hypothetical cyanophage protein</fullName>
    </submittedName>
</protein>
<dbReference type="OrthoDB" id="16649at10239"/>
<dbReference type="RefSeq" id="YP_003097260.1">
    <property type="nucleotide sequence ID" value="NC_013085.1"/>
</dbReference>
<gene>
    <name evidence="1" type="ORF">SRSM4_026</name>
</gene>
<dbReference type="Proteomes" id="UP000001515">
    <property type="component" value="Segment"/>
</dbReference>
<proteinExistence type="predicted"/>
<evidence type="ECO:0000313" key="1">
    <source>
        <dbReference type="EMBL" id="CAR63223.1"/>
    </source>
</evidence>
<name>C7BUZ4_9CAUD</name>
<accession>C7BUZ4</accession>
<reference evidence="1 2" key="1">
    <citation type="journal article" date="2009" name="Environ. Microbiol.">
        <title>Comparative genomics of marine cyanomyoviruses reveals the widespread occurrence of Synechococcus host genes localized to a hyperplastic region: implications for mechanisms of cyanophage evolution.</title>
        <authorList>
            <person name="Millard A.D."/>
            <person name="Zwirglmaier K."/>
            <person name="Downey M.J."/>
            <person name="Mann N.H."/>
            <person name="Scanlan D.J."/>
        </authorList>
    </citation>
    <scope>NUCLEOTIDE SEQUENCE</scope>
</reference>
<evidence type="ECO:0000313" key="2">
    <source>
        <dbReference type="Proteomes" id="UP000001515"/>
    </source>
</evidence>
<dbReference type="GeneID" id="8303272"/>
<organism evidence="1 2">
    <name type="scientific">Synechococcus phage S-RSM4</name>
    <dbReference type="NCBI Taxonomy" id="555387"/>
    <lineage>
        <taxon>Viruses</taxon>
        <taxon>Duplodnaviria</taxon>
        <taxon>Heunggongvirae</taxon>
        <taxon>Uroviricota</taxon>
        <taxon>Caudoviricetes</taxon>
        <taxon>Pantevenvirales</taxon>
        <taxon>Kyanoviridae</taxon>
        <taxon>Gibbetvirus</taxon>
        <taxon>Gibbetvirus rsm4</taxon>
    </lineage>
</organism>
<dbReference type="EMBL" id="FM207411">
    <property type="protein sequence ID" value="CAR63223.1"/>
    <property type="molecule type" value="Genomic_DNA"/>
</dbReference>